<dbReference type="NCBIfam" id="TIGR03172">
    <property type="entry name" value="selenium cofactor biosynthesis protein YqeC"/>
    <property type="match status" value="1"/>
</dbReference>
<dbReference type="AlphaFoldDB" id="A0A1S9N5Q9"/>
<name>A0A1S9N5Q9_CLOBE</name>
<reference evidence="1 2" key="1">
    <citation type="submission" date="2017-02" db="EMBL/GenBank/DDBJ databases">
        <title>Genome sequence of Clostridium beijerinckii Br21.</title>
        <authorList>
            <person name="Fonseca B.C."/>
            <person name="Guazzaroni M.E."/>
            <person name="Riano-Pachon D.M."/>
            <person name="Reginatto V."/>
        </authorList>
    </citation>
    <scope>NUCLEOTIDE SEQUENCE [LARGE SCALE GENOMIC DNA]</scope>
    <source>
        <strain evidence="1 2">Br21</strain>
    </source>
</reference>
<gene>
    <name evidence="1" type="ORF">CBEIBR21_12940</name>
</gene>
<dbReference type="Pfam" id="PF19842">
    <property type="entry name" value="YqeC"/>
    <property type="match status" value="1"/>
</dbReference>
<dbReference type="InterPro" id="IPR017587">
    <property type="entry name" value="YqeC"/>
</dbReference>
<dbReference type="RefSeq" id="WP_078115836.1">
    <property type="nucleotide sequence ID" value="NZ_CP144906.1"/>
</dbReference>
<accession>A0A1S9N5Q9</accession>
<protein>
    <submittedName>
        <fullName evidence="1">Hydroxylase</fullName>
    </submittedName>
</protein>
<dbReference type="Proteomes" id="UP000190959">
    <property type="component" value="Unassembled WGS sequence"/>
</dbReference>
<comment type="caution">
    <text evidence="1">The sequence shown here is derived from an EMBL/GenBank/DDBJ whole genome shotgun (WGS) entry which is preliminary data.</text>
</comment>
<evidence type="ECO:0000313" key="2">
    <source>
        <dbReference type="Proteomes" id="UP000190959"/>
    </source>
</evidence>
<dbReference type="EMBL" id="MWMH01000004">
    <property type="protein sequence ID" value="OOP72721.1"/>
    <property type="molecule type" value="Genomic_DNA"/>
</dbReference>
<proteinExistence type="predicted"/>
<sequence length="271" mass="30118">MKILKYSNGKIGEQILLIEALKIDINKKNIISFVGGGGKTSSIYKLGEELKALGKKVIITTTTRMFMPESNTVITGKKEDIIRLLNDEDMITVGLLCDDKNEKFDYNKLKDRGSLESCEEHIPRKISGVSKEIAESFIEIADFVLVEADGAKGLPLKVPAEHEPVILTKSNLVIGVCGIDAVGKKIKEICHRSNLVSRFLNTDEEHIINAWDVAKILASTKGQRKDVRCSYKVIINKADTIMELENAKKISKELSDLGINETIITTFKDKL</sequence>
<evidence type="ECO:0000313" key="1">
    <source>
        <dbReference type="EMBL" id="OOP72721.1"/>
    </source>
</evidence>
<organism evidence="1 2">
    <name type="scientific">Clostridium beijerinckii</name>
    <name type="common">Clostridium MP</name>
    <dbReference type="NCBI Taxonomy" id="1520"/>
    <lineage>
        <taxon>Bacteria</taxon>
        <taxon>Bacillati</taxon>
        <taxon>Bacillota</taxon>
        <taxon>Clostridia</taxon>
        <taxon>Eubacteriales</taxon>
        <taxon>Clostridiaceae</taxon>
        <taxon>Clostridium</taxon>
    </lineage>
</organism>